<evidence type="ECO:0000256" key="2">
    <source>
        <dbReference type="ARBA" id="ARBA00022475"/>
    </source>
</evidence>
<protein>
    <submittedName>
        <fullName evidence="6">Uncharacterized protein</fullName>
    </submittedName>
</protein>
<keyword evidence="3" id="KW-0812">Transmembrane</keyword>
<evidence type="ECO:0000256" key="3">
    <source>
        <dbReference type="ARBA" id="ARBA00022692"/>
    </source>
</evidence>
<dbReference type="PANTHER" id="PTHR39087:SF2">
    <property type="entry name" value="UPF0104 MEMBRANE PROTEIN MJ1595"/>
    <property type="match status" value="1"/>
</dbReference>
<gene>
    <name evidence="6" type="ORF">SALB_01961</name>
</gene>
<organism evidence="6 7">
    <name type="scientific">Streptomyces noursei</name>
    <name type="common">Streptomyces albulus</name>
    <dbReference type="NCBI Taxonomy" id="1971"/>
    <lineage>
        <taxon>Bacteria</taxon>
        <taxon>Bacillati</taxon>
        <taxon>Actinomycetota</taxon>
        <taxon>Actinomycetes</taxon>
        <taxon>Kitasatosporales</taxon>
        <taxon>Streptomycetaceae</taxon>
        <taxon>Streptomyces</taxon>
    </lineage>
</organism>
<dbReference type="PANTHER" id="PTHR39087">
    <property type="entry name" value="UPF0104 MEMBRANE PROTEIN MJ1595"/>
    <property type="match status" value="1"/>
</dbReference>
<comment type="caution">
    <text evidence="6">The sequence shown here is derived from an EMBL/GenBank/DDBJ whole genome shotgun (WGS) entry which is preliminary data.</text>
</comment>
<dbReference type="Proteomes" id="UP000288351">
    <property type="component" value="Unassembled WGS sequence"/>
</dbReference>
<evidence type="ECO:0000256" key="1">
    <source>
        <dbReference type="ARBA" id="ARBA00004651"/>
    </source>
</evidence>
<name>A0A059VWC7_STRNR</name>
<sequence length="335" mass="36339">MNERRSRAKRVAGIAFRVLNIAAIIGALWWFLRGIDVTALGRALERATPWLLVVALLLNVFSQYVSAEGWRIMLGSRHPVPRGRLLRYEFSAQAASAISPGRAGELIRLWFLKRDAVPVTTTGALIWLEKLFGAIGLAILVIPVPWLLDGVPGVVSGCIAVFAVFMVVQLGVLIVIARRGRTERLPKFLSGVVSGMYPLREPRRVVAMLGVMLVGEAADVAGAVVVLHALGIRLPVTAAILTLFLIDFANMLPVAPGHFGTFEVGALYALDLMHVLPSSALAFALLFHVQQNLPQVVVGLPLELPLLVGRRRLREVADTPAEPGPEPVEHSPPDR</sequence>
<evidence type="ECO:0000256" key="5">
    <source>
        <dbReference type="ARBA" id="ARBA00023136"/>
    </source>
</evidence>
<accession>A0A059VWC7</accession>
<dbReference type="RefSeq" id="WP_016572495.1">
    <property type="nucleotide sequence ID" value="NZ_BHXC01000006.1"/>
</dbReference>
<dbReference type="STRING" id="68570.DC74_1157"/>
<comment type="subcellular location">
    <subcellularLocation>
        <location evidence="1">Cell membrane</location>
        <topology evidence="1">Multi-pass membrane protein</topology>
    </subcellularLocation>
</comment>
<dbReference type="eggNOG" id="COG0392">
    <property type="taxonomic scope" value="Bacteria"/>
</dbReference>
<dbReference type="AlphaFoldDB" id="A0A059VWC7"/>
<reference evidence="6 7" key="1">
    <citation type="journal article" date="2019" name="Microbiol. Resour. Announc.">
        <title>Draft Genome Sequence of the Most Traditional epsilon-Poly-l-Lysine Producer, Streptomyces albulus NBRC14147.</title>
        <authorList>
            <person name="Yamanaka K."/>
            <person name="Hamano Y."/>
        </authorList>
    </citation>
    <scope>NUCLEOTIDE SEQUENCE [LARGE SCALE GENOMIC DNA]</scope>
    <source>
        <strain evidence="6 7">NBRC 14147</strain>
    </source>
</reference>
<dbReference type="InterPro" id="IPR022791">
    <property type="entry name" value="L-PG_synthase/AglD"/>
</dbReference>
<evidence type="ECO:0000313" key="6">
    <source>
        <dbReference type="EMBL" id="GCB89287.1"/>
    </source>
</evidence>
<keyword evidence="4" id="KW-1133">Transmembrane helix</keyword>
<dbReference type="Pfam" id="PF03706">
    <property type="entry name" value="LPG_synthase_TM"/>
    <property type="match status" value="1"/>
</dbReference>
<proteinExistence type="predicted"/>
<dbReference type="GO" id="GO:0005886">
    <property type="term" value="C:plasma membrane"/>
    <property type="evidence" value="ECO:0007669"/>
    <property type="project" value="UniProtKB-SubCell"/>
</dbReference>
<keyword evidence="5" id="KW-0472">Membrane</keyword>
<evidence type="ECO:0000313" key="7">
    <source>
        <dbReference type="Proteomes" id="UP000288351"/>
    </source>
</evidence>
<keyword evidence="2" id="KW-1003">Cell membrane</keyword>
<dbReference type="EMBL" id="BHXC01000006">
    <property type="protein sequence ID" value="GCB89287.1"/>
    <property type="molecule type" value="Genomic_DNA"/>
</dbReference>
<evidence type="ECO:0000256" key="4">
    <source>
        <dbReference type="ARBA" id="ARBA00022989"/>
    </source>
</evidence>